<dbReference type="InterPro" id="IPR029018">
    <property type="entry name" value="Hex-like_dom2"/>
</dbReference>
<evidence type="ECO:0000256" key="1">
    <source>
        <dbReference type="ARBA" id="ARBA00022801"/>
    </source>
</evidence>
<comment type="caution">
    <text evidence="4">The sequence shown here is derived from an EMBL/GenBank/DDBJ whole genome shotgun (WGS) entry which is preliminary data.</text>
</comment>
<dbReference type="Pfam" id="PF17829">
    <property type="entry name" value="GH115_C"/>
    <property type="match status" value="1"/>
</dbReference>
<evidence type="ECO:0000313" key="5">
    <source>
        <dbReference type="Proteomes" id="UP000824265"/>
    </source>
</evidence>
<dbReference type="InterPro" id="IPR042301">
    <property type="entry name" value="GH115_sf"/>
</dbReference>
<dbReference type="Gene3D" id="1.20.58.2150">
    <property type="match status" value="1"/>
</dbReference>
<dbReference type="GO" id="GO:0016787">
    <property type="term" value="F:hydrolase activity"/>
    <property type="evidence" value="ECO:0007669"/>
    <property type="project" value="UniProtKB-KW"/>
</dbReference>
<dbReference type="PANTHER" id="PTHR37842:SF2">
    <property type="entry name" value="GYLCOSYL HYDROLASE 115 C-TERMINAL DOMAIN-CONTAINING PROTEIN"/>
    <property type="match status" value="1"/>
</dbReference>
<dbReference type="Gene3D" id="3.20.20.520">
    <property type="entry name" value="Glycosyl hydrolase family 115"/>
    <property type="match status" value="1"/>
</dbReference>
<dbReference type="Proteomes" id="UP000824265">
    <property type="component" value="Unassembled WGS sequence"/>
</dbReference>
<dbReference type="InterPro" id="IPR031924">
    <property type="entry name" value="GH115"/>
</dbReference>
<dbReference type="InterPro" id="IPR041437">
    <property type="entry name" value="GH115_C"/>
</dbReference>
<reference evidence="4" key="2">
    <citation type="submission" date="2021-04" db="EMBL/GenBank/DDBJ databases">
        <authorList>
            <person name="Gilroy R."/>
        </authorList>
    </citation>
    <scope>NUCLEOTIDE SEQUENCE</scope>
    <source>
        <strain evidence="4">CHK195-6426</strain>
    </source>
</reference>
<reference evidence="4" key="1">
    <citation type="journal article" date="2021" name="PeerJ">
        <title>Extensive microbial diversity within the chicken gut microbiome revealed by metagenomics and culture.</title>
        <authorList>
            <person name="Gilroy R."/>
            <person name="Ravi A."/>
            <person name="Getino M."/>
            <person name="Pursley I."/>
            <person name="Horton D.L."/>
            <person name="Alikhan N.F."/>
            <person name="Baker D."/>
            <person name="Gharbi K."/>
            <person name="Hall N."/>
            <person name="Watson M."/>
            <person name="Adriaenssens E.M."/>
            <person name="Foster-Nyarko E."/>
            <person name="Jarju S."/>
            <person name="Secka A."/>
            <person name="Antonio M."/>
            <person name="Oren A."/>
            <person name="Chaudhuri R.R."/>
            <person name="La Ragione R."/>
            <person name="Hildebrand F."/>
            <person name="Pallen M.J."/>
        </authorList>
    </citation>
    <scope>NUCLEOTIDE SEQUENCE</scope>
    <source>
        <strain evidence="4">CHK195-6426</strain>
    </source>
</reference>
<dbReference type="Gene3D" id="2.60.120.1620">
    <property type="match status" value="1"/>
</dbReference>
<organism evidence="4 5">
    <name type="scientific">Candidatus Acetatifactor stercoripullorum</name>
    <dbReference type="NCBI Taxonomy" id="2838414"/>
    <lineage>
        <taxon>Bacteria</taxon>
        <taxon>Bacillati</taxon>
        <taxon>Bacillota</taxon>
        <taxon>Clostridia</taxon>
        <taxon>Lachnospirales</taxon>
        <taxon>Lachnospiraceae</taxon>
        <taxon>Acetatifactor</taxon>
    </lineage>
</organism>
<dbReference type="Pfam" id="PF15979">
    <property type="entry name" value="Glyco_hydro_115"/>
    <property type="match status" value="1"/>
</dbReference>
<evidence type="ECO:0000313" key="4">
    <source>
        <dbReference type="EMBL" id="HIW79935.1"/>
    </source>
</evidence>
<keyword evidence="2" id="KW-0175">Coiled coil</keyword>
<sequence>MEKSKMRLFDESAIVTFVVEKESDVGIYAIAKKVAADMEMVSGRRPGIVEDCSQASGDIVLFAQLGKSPILKQLELTGRIDAKSVRGKREVYGIRLLKEEQLADIKIGNHCSQALVIYGSDKRGTIYGMFHLSELMGVSPLVFWGDAPVQHKERMELDASVEMISKEPSVKYRGFFINDEWPCFGTWAFHHFGGFNADMYDKVFELLLRLKGNYLWPAMWTSCFALDGPGEESARLADKYGVIMGNSHHEPCLRAGEEWDIYKGENGSYGSEWNYMINKEGLLKYWEDGLKRSCKYENIITVGMRGERDSKLEGPGSLQENIDILKDIITEQKKLIQANIRPGEKGFPMLLAIYKEVEQYYYGCGETAGLKDWDGLQDIILMFCEDNFGHMRYLPEKEASHQGGYGMYYHLDYHGAPISYEWINSTPLTAIWEQMTLAYEQGVRTVWMVNVGDLKGNEFPLSYFMELAYDFETWGSSAPNSTRTFTRLWLQKQFGGLVTAAQIDCMELLLTKGTAWIGKCRPEALKSDTYRQADGEADRVLEAICELEQRLQKLEKELAVEAKEGFYSMIYNQLKMGFNLIQMQISAGKNAHYASLGKKAANIWADRVRECIEADRQLVCTAGSRNNGKWHGMWTGSHVGFVKWNEDGCRYPLRTYVTPFERPRMVVSRVGGDRILCKNYGEPDSMEILDFLYEGISDVWIEIANSGEGKFVCGVEAQKVGGRSLETCNWLTWELTCAQVEYQELLHIHCCREKLPKQEEICRVQITEKDAVVYLNVHGKRTGLETAKKEIQSGAAGRTHTEYCGRICIPADGFFKADLLSSHGTLGLLVLEDFGFYGIGLKAFPFQTEYEEALAPKAVYSIYVQEAGDYILTLYLAPSNPVSPKRQWYLSAGVTSQGQIKQGEEAGQSTEWRRLQLFPEDYRAGEADCRMWAEGVISQIHTVETRLRLRQGFNQVSIRFHDGVAVLERLVLERIVEDRP</sequence>
<dbReference type="GO" id="GO:0005975">
    <property type="term" value="P:carbohydrate metabolic process"/>
    <property type="evidence" value="ECO:0007669"/>
    <property type="project" value="UniProtKB-ARBA"/>
</dbReference>
<feature type="domain" description="Gylcosyl hydrolase 115 C-terminal" evidence="3">
    <location>
        <begin position="800"/>
        <end position="973"/>
    </location>
</feature>
<feature type="coiled-coil region" evidence="2">
    <location>
        <begin position="537"/>
        <end position="564"/>
    </location>
</feature>
<evidence type="ECO:0000259" key="3">
    <source>
        <dbReference type="Pfam" id="PF17829"/>
    </source>
</evidence>
<proteinExistence type="predicted"/>
<dbReference type="PANTHER" id="PTHR37842">
    <property type="match status" value="1"/>
</dbReference>
<protein>
    <submittedName>
        <fullName evidence="4">Glycosyl hydrolase 115 family protein</fullName>
    </submittedName>
</protein>
<name>A0A9D1UB48_9FIRM</name>
<dbReference type="EMBL" id="DXGH01000001">
    <property type="protein sequence ID" value="HIW79935.1"/>
    <property type="molecule type" value="Genomic_DNA"/>
</dbReference>
<accession>A0A9D1UB48</accession>
<dbReference type="AlphaFoldDB" id="A0A9D1UB48"/>
<keyword evidence="1 4" id="KW-0378">Hydrolase</keyword>
<evidence type="ECO:0000256" key="2">
    <source>
        <dbReference type="SAM" id="Coils"/>
    </source>
</evidence>
<dbReference type="Gene3D" id="3.30.379.10">
    <property type="entry name" value="Chitobiase/beta-hexosaminidase domain 2-like"/>
    <property type="match status" value="1"/>
</dbReference>
<gene>
    <name evidence="4" type="ORF">H9742_00160</name>
</gene>